<keyword evidence="6" id="KW-0472">Membrane</keyword>
<keyword evidence="7" id="KW-0998">Cell outer membrane</keyword>
<reference evidence="10" key="2">
    <citation type="submission" date="2020-09" db="EMBL/GenBank/DDBJ databases">
        <authorList>
            <person name="Sun Q."/>
            <person name="Kim S."/>
        </authorList>
    </citation>
    <scope>NUCLEOTIDE SEQUENCE</scope>
    <source>
        <strain evidence="10">KCTC 12719</strain>
    </source>
</reference>
<feature type="signal peptide" evidence="8">
    <location>
        <begin position="1"/>
        <end position="20"/>
    </location>
</feature>
<evidence type="ECO:0000256" key="4">
    <source>
        <dbReference type="ARBA" id="ARBA00022692"/>
    </source>
</evidence>
<dbReference type="PANTHER" id="PTHR30069:SF49">
    <property type="entry name" value="OUTER MEMBRANE PROTEIN C"/>
    <property type="match status" value="1"/>
</dbReference>
<keyword evidence="3" id="KW-1134">Transmembrane beta strand</keyword>
<keyword evidence="2" id="KW-0813">Transport</keyword>
<evidence type="ECO:0000256" key="2">
    <source>
        <dbReference type="ARBA" id="ARBA00022448"/>
    </source>
</evidence>
<evidence type="ECO:0000256" key="7">
    <source>
        <dbReference type="ARBA" id="ARBA00023237"/>
    </source>
</evidence>
<dbReference type="Pfam" id="PF00593">
    <property type="entry name" value="TonB_dep_Rec_b-barrel"/>
    <property type="match status" value="1"/>
</dbReference>
<accession>A0A918VYL4</accession>
<keyword evidence="5" id="KW-0798">TonB box</keyword>
<organism evidence="10 11">
    <name type="scientific">Salinimicrobium marinum</name>
    <dbReference type="NCBI Taxonomy" id="680283"/>
    <lineage>
        <taxon>Bacteria</taxon>
        <taxon>Pseudomonadati</taxon>
        <taxon>Bacteroidota</taxon>
        <taxon>Flavobacteriia</taxon>
        <taxon>Flavobacteriales</taxon>
        <taxon>Flavobacteriaceae</taxon>
        <taxon>Salinimicrobium</taxon>
    </lineage>
</organism>
<comment type="caution">
    <text evidence="10">The sequence shown here is derived from an EMBL/GenBank/DDBJ whole genome shotgun (WGS) entry which is preliminary data.</text>
</comment>
<feature type="domain" description="TonB-dependent receptor-like beta-barrel" evidence="9">
    <location>
        <begin position="149"/>
        <end position="636"/>
    </location>
</feature>
<dbReference type="InterPro" id="IPR039426">
    <property type="entry name" value="TonB-dep_rcpt-like"/>
</dbReference>
<dbReference type="GO" id="GO:0044718">
    <property type="term" value="P:siderophore transmembrane transport"/>
    <property type="evidence" value="ECO:0007669"/>
    <property type="project" value="TreeGrafter"/>
</dbReference>
<dbReference type="GO" id="GO:0015344">
    <property type="term" value="F:siderophore uptake transmembrane transporter activity"/>
    <property type="evidence" value="ECO:0007669"/>
    <property type="project" value="TreeGrafter"/>
</dbReference>
<gene>
    <name evidence="10" type="ORF">GCM10007103_19220</name>
</gene>
<reference evidence="10" key="1">
    <citation type="journal article" date="2014" name="Int. J. Syst. Evol. Microbiol.">
        <title>Complete genome sequence of Corynebacterium casei LMG S-19264T (=DSM 44701T), isolated from a smear-ripened cheese.</title>
        <authorList>
            <consortium name="US DOE Joint Genome Institute (JGI-PGF)"/>
            <person name="Walter F."/>
            <person name="Albersmeier A."/>
            <person name="Kalinowski J."/>
            <person name="Ruckert C."/>
        </authorList>
    </citation>
    <scope>NUCLEOTIDE SEQUENCE</scope>
    <source>
        <strain evidence="10">KCTC 12719</strain>
    </source>
</reference>
<comment type="subcellular location">
    <subcellularLocation>
        <location evidence="1">Cell outer membrane</location>
        <topology evidence="1">Multi-pass membrane protein</topology>
    </subcellularLocation>
</comment>
<dbReference type="Proteomes" id="UP000610456">
    <property type="component" value="Unassembled WGS sequence"/>
</dbReference>
<dbReference type="InterPro" id="IPR000531">
    <property type="entry name" value="Beta-barrel_TonB"/>
</dbReference>
<keyword evidence="11" id="KW-1185">Reference proteome</keyword>
<evidence type="ECO:0000256" key="3">
    <source>
        <dbReference type="ARBA" id="ARBA00022452"/>
    </source>
</evidence>
<name>A0A918VYL4_9FLAO</name>
<evidence type="ECO:0000256" key="1">
    <source>
        <dbReference type="ARBA" id="ARBA00004571"/>
    </source>
</evidence>
<evidence type="ECO:0000259" key="9">
    <source>
        <dbReference type="Pfam" id="PF00593"/>
    </source>
</evidence>
<dbReference type="InterPro" id="IPR036942">
    <property type="entry name" value="Beta-barrel_TonB_sf"/>
</dbReference>
<dbReference type="PANTHER" id="PTHR30069">
    <property type="entry name" value="TONB-DEPENDENT OUTER MEMBRANE RECEPTOR"/>
    <property type="match status" value="1"/>
</dbReference>
<evidence type="ECO:0000256" key="8">
    <source>
        <dbReference type="SAM" id="SignalP"/>
    </source>
</evidence>
<keyword evidence="4" id="KW-0812">Transmembrane</keyword>
<dbReference type="RefSeq" id="WP_189604525.1">
    <property type="nucleotide sequence ID" value="NZ_BMXB01000006.1"/>
</dbReference>
<proteinExistence type="predicted"/>
<feature type="chain" id="PRO_5037277499" description="TonB-dependent receptor-like beta-barrel domain-containing protein" evidence="8">
    <location>
        <begin position="21"/>
        <end position="666"/>
    </location>
</feature>
<evidence type="ECO:0000313" key="11">
    <source>
        <dbReference type="Proteomes" id="UP000610456"/>
    </source>
</evidence>
<keyword evidence="8" id="KW-0732">Signal</keyword>
<dbReference type="SUPFAM" id="SSF56935">
    <property type="entry name" value="Porins"/>
    <property type="match status" value="1"/>
</dbReference>
<sequence length="666" mass="75114">MKKILFTVVLFFLGIATTTAQEKEQVTTDSVSLKEIILIGKKQDVSGKEPKPLATLDEYLEKSSKVDMIKRGAYAWEPMINGMTTERSVITIDGMRIFSACTDKMDPVTSYVEISNLSEASISSGQMGAENGATIGGGIDLKRQKEGFTNRRWNGGLSAGGESNGGVKIAGFDLSYGNDSFYFNSDFMYRDAENYFAGGNEEVRYSQFTKYNYSGIAGFKISNHQAVEGSVILDRAIDVGYPALPMDVSLAQAAIVSLMYEHHQPVDFIEHWETKLYFNSIEHQMDDSERTNVPVRMDMPGWSDTYGYYSKAKTTLGNHGIKVNINGFYNKSLAEMTMYPNDPSEKEMFMFTWPNVRTLYSGIFLEDHISINEKYSLQLSGSLGSQMNEIHDPSGLQSLRIFYPEMEKSKARLLPGFNSRFQTDFRNWNFSAGVGYGERAPSVSEGYGFYLFNSFDGFDYIGNPNLAKEKSIELNAGAGMKRKEWKAEINGSYFHIMDYIIGKPDFTLSPMTIGANGIKVYEQLPYATIFHGDFSVSYKLLNNLNWNGKVIYNRGRSHNKEILPLVQPLSYFSSLEFRSGLFSMETSIDGAVEKTEFSREFGESGAPSYTVVNISASKVMYVHQQKLILKLGAENLFDAFYYTFSDWNNIPRKGRNLFINLKYFIQ</sequence>
<evidence type="ECO:0000313" key="10">
    <source>
        <dbReference type="EMBL" id="GHA37830.1"/>
    </source>
</evidence>
<dbReference type="EMBL" id="BMXB01000006">
    <property type="protein sequence ID" value="GHA37830.1"/>
    <property type="molecule type" value="Genomic_DNA"/>
</dbReference>
<dbReference type="GO" id="GO:0009279">
    <property type="term" value="C:cell outer membrane"/>
    <property type="evidence" value="ECO:0007669"/>
    <property type="project" value="UniProtKB-SubCell"/>
</dbReference>
<protein>
    <recommendedName>
        <fullName evidence="9">TonB-dependent receptor-like beta-barrel domain-containing protein</fullName>
    </recommendedName>
</protein>
<evidence type="ECO:0000256" key="5">
    <source>
        <dbReference type="ARBA" id="ARBA00023077"/>
    </source>
</evidence>
<evidence type="ECO:0000256" key="6">
    <source>
        <dbReference type="ARBA" id="ARBA00023136"/>
    </source>
</evidence>
<dbReference type="AlphaFoldDB" id="A0A918VYL4"/>
<dbReference type="Gene3D" id="2.40.170.20">
    <property type="entry name" value="TonB-dependent receptor, beta-barrel domain"/>
    <property type="match status" value="1"/>
</dbReference>